<accession>J3NIP2</accession>
<comment type="subcellular location">
    <subcellularLocation>
        <location evidence="1">Cell membrane</location>
        <topology evidence="1">Multi-pass membrane protein</topology>
    </subcellularLocation>
</comment>
<evidence type="ECO:0000256" key="7">
    <source>
        <dbReference type="ARBA" id="ARBA00023136"/>
    </source>
</evidence>
<feature type="compositionally biased region" description="Low complexity" evidence="8">
    <location>
        <begin position="41"/>
        <end position="54"/>
    </location>
</feature>
<dbReference type="Gene3D" id="1.20.58.340">
    <property type="entry name" value="Magnesium transport protein CorA, transmembrane region"/>
    <property type="match status" value="2"/>
</dbReference>
<comment type="similarity">
    <text evidence="2">Belongs to the CorA metal ion transporter (MIT) (TC 1.A.35) family.</text>
</comment>
<feature type="region of interest" description="Disordered" evidence="8">
    <location>
        <begin position="246"/>
        <end position="315"/>
    </location>
</feature>
<dbReference type="STRING" id="644352.J3NIP2"/>
<dbReference type="OrthoDB" id="165352at2759"/>
<reference evidence="10" key="2">
    <citation type="submission" date="2010-07" db="EMBL/GenBank/DDBJ databases">
        <authorList>
            <consortium name="The Broad Institute Genome Sequencing Platform"/>
            <consortium name="Broad Institute Genome Sequencing Center for Infectious Disease"/>
            <person name="Ma L.-J."/>
            <person name="Dead R."/>
            <person name="Young S."/>
            <person name="Zeng Q."/>
            <person name="Koehrsen M."/>
            <person name="Alvarado L."/>
            <person name="Berlin A."/>
            <person name="Chapman S.B."/>
            <person name="Chen Z."/>
            <person name="Freedman E."/>
            <person name="Gellesch M."/>
            <person name="Goldberg J."/>
            <person name="Griggs A."/>
            <person name="Gujja S."/>
            <person name="Heilman E.R."/>
            <person name="Heiman D."/>
            <person name="Hepburn T."/>
            <person name="Howarth C."/>
            <person name="Jen D."/>
            <person name="Larson L."/>
            <person name="Mehta T."/>
            <person name="Neiman D."/>
            <person name="Pearson M."/>
            <person name="Roberts A."/>
            <person name="Saif S."/>
            <person name="Shea T."/>
            <person name="Shenoy N."/>
            <person name="Sisk P."/>
            <person name="Stolte C."/>
            <person name="Sykes S."/>
            <person name="Walk T."/>
            <person name="White J."/>
            <person name="Yandava C."/>
            <person name="Haas B."/>
            <person name="Nusbaum C."/>
            <person name="Birren B."/>
        </authorList>
    </citation>
    <scope>NUCLEOTIDE SEQUENCE</scope>
    <source>
        <strain evidence="10">R3-111a-1</strain>
    </source>
</reference>
<dbReference type="eggNOG" id="ENOG502RY63">
    <property type="taxonomic scope" value="Eukaryota"/>
</dbReference>
<evidence type="ECO:0000313" key="10">
    <source>
        <dbReference type="EMBL" id="EJT81141.1"/>
    </source>
</evidence>
<keyword evidence="5 9" id="KW-0812">Transmembrane</keyword>
<proteinExistence type="inferred from homology"/>
<sequence length="635" mass="70506">MSRRPSAEAPAGSATTQTQDFAPTANGPPRPPSPSSPSPQPSSSSSDDLPQASPHVRYDLRVDTSSDGLPKASAAPKQGVVRVGTAMSRAPDGLSPILRRRNTRAATFRTVEDFEDFDVRTGWHPGAEPGVDPNKPDGGHASIDAFQHPCEITVVDFSQKDMVMHHLDNDTLPGFLEEPQPLWVRCRWINVNGLSWDVIQTLGKHKRLHKLAIEDILNTRNRTKADWYSTHACIILTLQKLVHLKDPEDSDSGSDDDGASRSSNGSEGGGFRRKLKRWWRSGSKTAQSAPKTSSLRSMENGQGQVPQNLASQNTGLSDMSQANTVRTLQRYHASPNDARTDFMEKFSVLSEKNLAVTAEQVSIFITDDNTVVSFFELSAADVEVPILTRLGTPDTILRQSCDASMIGQAIMDAIIDLAIPVAACYGDVIGDLELDVLTRPNLTHTKKVYITITEINKMLSFINPIIGLVNSLRDHKTEMHQELASQHLQNPKKGVIVTPMTHTYLGDVLDHCVLITETLQQLRDQAEGMIDLIFNTISAYQNESLKQLTLMTIIFLPLTFITGYFGQNFQPFDVLQYDVQYFWKISIPTVAVTVVFVMRDIIYESVTSMLQKRDIVRVRESNRKRRRNAAKAKTS</sequence>
<dbReference type="HOGENOM" id="CLU_015119_2_0_1"/>
<feature type="compositionally biased region" description="Acidic residues" evidence="8">
    <location>
        <begin position="248"/>
        <end position="257"/>
    </location>
</feature>
<keyword evidence="6 9" id="KW-1133">Transmembrane helix</keyword>
<dbReference type="Pfam" id="PF01544">
    <property type="entry name" value="CorA"/>
    <property type="match status" value="1"/>
</dbReference>
<dbReference type="PANTHER" id="PTHR46494">
    <property type="entry name" value="CORA FAMILY METAL ION TRANSPORTER (EUROFUNG)"/>
    <property type="match status" value="1"/>
</dbReference>
<protein>
    <recommendedName>
        <fullName evidence="13">Magnesium and cobalt transporter CorA</fullName>
    </recommendedName>
</protein>
<dbReference type="InterPro" id="IPR002523">
    <property type="entry name" value="MgTranspt_CorA/ZnTranspt_ZntB"/>
</dbReference>
<evidence type="ECO:0000313" key="12">
    <source>
        <dbReference type="Proteomes" id="UP000006039"/>
    </source>
</evidence>
<feature type="compositionally biased region" description="Pro residues" evidence="8">
    <location>
        <begin position="26"/>
        <end position="40"/>
    </location>
</feature>
<dbReference type="GO" id="GO:0000287">
    <property type="term" value="F:magnesium ion binding"/>
    <property type="evidence" value="ECO:0007669"/>
    <property type="project" value="TreeGrafter"/>
</dbReference>
<evidence type="ECO:0008006" key="13">
    <source>
        <dbReference type="Google" id="ProtNLM"/>
    </source>
</evidence>
<gene>
    <name evidence="11" type="primary">20341583</name>
    <name evidence="10" type="ORF">GGTG_01125</name>
</gene>
<feature type="transmembrane region" description="Helical" evidence="9">
    <location>
        <begin position="585"/>
        <end position="603"/>
    </location>
</feature>
<evidence type="ECO:0000256" key="4">
    <source>
        <dbReference type="ARBA" id="ARBA00022475"/>
    </source>
</evidence>
<keyword evidence="12" id="KW-1185">Reference proteome</keyword>
<evidence type="ECO:0000256" key="3">
    <source>
        <dbReference type="ARBA" id="ARBA00022448"/>
    </source>
</evidence>
<name>J3NIP2_GAET3</name>
<dbReference type="InterPro" id="IPR045863">
    <property type="entry name" value="CorA_TM1_TM2"/>
</dbReference>
<dbReference type="VEuPathDB" id="FungiDB:GGTG_01125"/>
<reference evidence="12" key="1">
    <citation type="submission" date="2010-07" db="EMBL/GenBank/DDBJ databases">
        <title>The genome sequence of Gaeumannomyces graminis var. tritici strain R3-111a-1.</title>
        <authorList>
            <consortium name="The Broad Institute Genome Sequencing Platform"/>
            <person name="Ma L.-J."/>
            <person name="Dead R."/>
            <person name="Young S."/>
            <person name="Zeng Q."/>
            <person name="Koehrsen M."/>
            <person name="Alvarado L."/>
            <person name="Berlin A."/>
            <person name="Chapman S.B."/>
            <person name="Chen Z."/>
            <person name="Freedman E."/>
            <person name="Gellesch M."/>
            <person name="Goldberg J."/>
            <person name="Griggs A."/>
            <person name="Gujja S."/>
            <person name="Heilman E.R."/>
            <person name="Heiman D."/>
            <person name="Hepburn T."/>
            <person name="Howarth C."/>
            <person name="Jen D."/>
            <person name="Larson L."/>
            <person name="Mehta T."/>
            <person name="Neiman D."/>
            <person name="Pearson M."/>
            <person name="Roberts A."/>
            <person name="Saif S."/>
            <person name="Shea T."/>
            <person name="Shenoy N."/>
            <person name="Sisk P."/>
            <person name="Stolte C."/>
            <person name="Sykes S."/>
            <person name="Walk T."/>
            <person name="White J."/>
            <person name="Yandava C."/>
            <person name="Haas B."/>
            <person name="Nusbaum C."/>
            <person name="Birren B."/>
        </authorList>
    </citation>
    <scope>NUCLEOTIDE SEQUENCE [LARGE SCALE GENOMIC DNA]</scope>
    <source>
        <strain evidence="12">R3-111a-1</strain>
    </source>
</reference>
<dbReference type="SUPFAM" id="SSF144083">
    <property type="entry name" value="Magnesium transport protein CorA, transmembrane region"/>
    <property type="match status" value="1"/>
</dbReference>
<evidence type="ECO:0000313" key="11">
    <source>
        <dbReference type="EnsemblFungi" id="EJT81141"/>
    </source>
</evidence>
<reference evidence="11" key="4">
    <citation type="journal article" date="2015" name="G3 (Bethesda)">
        <title>Genome sequences of three phytopathogenic species of the Magnaporthaceae family of fungi.</title>
        <authorList>
            <person name="Okagaki L.H."/>
            <person name="Nunes C.C."/>
            <person name="Sailsbery J."/>
            <person name="Clay B."/>
            <person name="Brown D."/>
            <person name="John T."/>
            <person name="Oh Y."/>
            <person name="Young N."/>
            <person name="Fitzgerald M."/>
            <person name="Haas B.J."/>
            <person name="Zeng Q."/>
            <person name="Young S."/>
            <person name="Adiconis X."/>
            <person name="Fan L."/>
            <person name="Levin J.Z."/>
            <person name="Mitchell T.K."/>
            <person name="Okubara P.A."/>
            <person name="Farman M.L."/>
            <person name="Kohn L.M."/>
            <person name="Birren B."/>
            <person name="Ma L.-J."/>
            <person name="Dean R.A."/>
        </authorList>
    </citation>
    <scope>NUCLEOTIDE SEQUENCE</scope>
    <source>
        <strain evidence="11">R3-111a-1</strain>
    </source>
</reference>
<evidence type="ECO:0000256" key="8">
    <source>
        <dbReference type="SAM" id="MobiDB-lite"/>
    </source>
</evidence>
<evidence type="ECO:0000256" key="6">
    <source>
        <dbReference type="ARBA" id="ARBA00022989"/>
    </source>
</evidence>
<feature type="transmembrane region" description="Helical" evidence="9">
    <location>
        <begin position="548"/>
        <end position="565"/>
    </location>
</feature>
<evidence type="ECO:0000256" key="5">
    <source>
        <dbReference type="ARBA" id="ARBA00022692"/>
    </source>
</evidence>
<dbReference type="SUPFAM" id="SSF143865">
    <property type="entry name" value="CorA soluble domain-like"/>
    <property type="match status" value="1"/>
</dbReference>
<dbReference type="EnsemblFungi" id="EJT81141">
    <property type="protein sequence ID" value="EJT81141"/>
    <property type="gene ID" value="GGTG_01125"/>
</dbReference>
<feature type="compositionally biased region" description="Polar residues" evidence="8">
    <location>
        <begin position="282"/>
        <end position="315"/>
    </location>
</feature>
<feature type="region of interest" description="Disordered" evidence="8">
    <location>
        <begin position="120"/>
        <end position="143"/>
    </location>
</feature>
<dbReference type="GO" id="GO:0015087">
    <property type="term" value="F:cobalt ion transmembrane transporter activity"/>
    <property type="evidence" value="ECO:0007669"/>
    <property type="project" value="TreeGrafter"/>
</dbReference>
<dbReference type="RefSeq" id="XP_009217150.1">
    <property type="nucleotide sequence ID" value="XM_009218886.1"/>
</dbReference>
<dbReference type="EMBL" id="GL385395">
    <property type="protein sequence ID" value="EJT81141.1"/>
    <property type="molecule type" value="Genomic_DNA"/>
</dbReference>
<organism evidence="10">
    <name type="scientific">Gaeumannomyces tritici (strain R3-111a-1)</name>
    <name type="common">Wheat and barley take-all root rot fungus</name>
    <name type="synonym">Gaeumannomyces graminis var. tritici</name>
    <dbReference type="NCBI Taxonomy" id="644352"/>
    <lineage>
        <taxon>Eukaryota</taxon>
        <taxon>Fungi</taxon>
        <taxon>Dikarya</taxon>
        <taxon>Ascomycota</taxon>
        <taxon>Pezizomycotina</taxon>
        <taxon>Sordariomycetes</taxon>
        <taxon>Sordariomycetidae</taxon>
        <taxon>Magnaporthales</taxon>
        <taxon>Magnaporthaceae</taxon>
        <taxon>Gaeumannomyces</taxon>
    </lineage>
</organism>
<dbReference type="GO" id="GO:0050897">
    <property type="term" value="F:cobalt ion binding"/>
    <property type="evidence" value="ECO:0007669"/>
    <property type="project" value="TreeGrafter"/>
</dbReference>
<dbReference type="AlphaFoldDB" id="J3NIP2"/>
<keyword evidence="4" id="KW-1003">Cell membrane</keyword>
<dbReference type="GeneID" id="20341583"/>
<dbReference type="Gene3D" id="3.30.460.20">
    <property type="entry name" value="CorA soluble domain-like"/>
    <property type="match status" value="1"/>
</dbReference>
<dbReference type="GO" id="GO:0015095">
    <property type="term" value="F:magnesium ion transmembrane transporter activity"/>
    <property type="evidence" value="ECO:0007669"/>
    <property type="project" value="TreeGrafter"/>
</dbReference>
<feature type="region of interest" description="Disordered" evidence="8">
    <location>
        <begin position="1"/>
        <end position="56"/>
    </location>
</feature>
<reference evidence="11" key="5">
    <citation type="submission" date="2018-04" db="UniProtKB">
        <authorList>
            <consortium name="EnsemblFungi"/>
        </authorList>
    </citation>
    <scope>IDENTIFICATION</scope>
    <source>
        <strain evidence="11">R3-111a-1</strain>
    </source>
</reference>
<dbReference type="PANTHER" id="PTHR46494:SF1">
    <property type="entry name" value="CORA FAMILY METAL ION TRANSPORTER (EUROFUNG)"/>
    <property type="match status" value="1"/>
</dbReference>
<dbReference type="Proteomes" id="UP000006039">
    <property type="component" value="Unassembled WGS sequence"/>
</dbReference>
<dbReference type="GO" id="GO:0005886">
    <property type="term" value="C:plasma membrane"/>
    <property type="evidence" value="ECO:0007669"/>
    <property type="project" value="UniProtKB-SubCell"/>
</dbReference>
<keyword evidence="3" id="KW-0813">Transport</keyword>
<evidence type="ECO:0000256" key="9">
    <source>
        <dbReference type="SAM" id="Phobius"/>
    </source>
</evidence>
<evidence type="ECO:0000256" key="2">
    <source>
        <dbReference type="ARBA" id="ARBA00009765"/>
    </source>
</evidence>
<dbReference type="InterPro" id="IPR045861">
    <property type="entry name" value="CorA_cytoplasmic_dom"/>
</dbReference>
<keyword evidence="7 9" id="KW-0472">Membrane</keyword>
<reference evidence="10" key="3">
    <citation type="submission" date="2010-09" db="EMBL/GenBank/DDBJ databases">
        <title>Annotation of Gaeumannomyces graminis var. tritici R3-111a-1.</title>
        <authorList>
            <consortium name="The Broad Institute Genome Sequencing Platform"/>
            <person name="Ma L.-J."/>
            <person name="Dead R."/>
            <person name="Young S.K."/>
            <person name="Zeng Q."/>
            <person name="Gargeya S."/>
            <person name="Fitzgerald M."/>
            <person name="Haas B."/>
            <person name="Abouelleil A."/>
            <person name="Alvarado L."/>
            <person name="Arachchi H.M."/>
            <person name="Berlin A."/>
            <person name="Brown A."/>
            <person name="Chapman S.B."/>
            <person name="Chen Z."/>
            <person name="Dunbar C."/>
            <person name="Freedman E."/>
            <person name="Gearin G."/>
            <person name="Gellesch M."/>
            <person name="Goldberg J."/>
            <person name="Griggs A."/>
            <person name="Gujja S."/>
            <person name="Heiman D."/>
            <person name="Howarth C."/>
            <person name="Larson L."/>
            <person name="Lui A."/>
            <person name="MacDonald P.J.P."/>
            <person name="Mehta T."/>
            <person name="Montmayeur A."/>
            <person name="Murphy C."/>
            <person name="Neiman D."/>
            <person name="Pearson M."/>
            <person name="Priest M."/>
            <person name="Roberts A."/>
            <person name="Saif S."/>
            <person name="Shea T."/>
            <person name="Shenoy N."/>
            <person name="Sisk P."/>
            <person name="Stolte C."/>
            <person name="Sykes S."/>
            <person name="Yandava C."/>
            <person name="Wortman J."/>
            <person name="Nusbaum C."/>
            <person name="Birren B."/>
        </authorList>
    </citation>
    <scope>NUCLEOTIDE SEQUENCE</scope>
    <source>
        <strain evidence="10">R3-111a-1</strain>
    </source>
</reference>
<evidence type="ECO:0000256" key="1">
    <source>
        <dbReference type="ARBA" id="ARBA00004651"/>
    </source>
</evidence>